<keyword evidence="3" id="KW-1185">Reference proteome</keyword>
<dbReference type="Proteomes" id="UP000823388">
    <property type="component" value="Chromosome 2K"/>
</dbReference>
<feature type="domain" description="Alpha/beta hydrolase fold-3" evidence="1">
    <location>
        <begin position="87"/>
        <end position="338"/>
    </location>
</feature>
<name>A0A8T0W2U7_PANVG</name>
<proteinExistence type="predicted"/>
<dbReference type="EMBL" id="CM029039">
    <property type="protein sequence ID" value="KAG2639694.1"/>
    <property type="molecule type" value="Genomic_DNA"/>
</dbReference>
<dbReference type="PANTHER" id="PTHR23024">
    <property type="entry name" value="ARYLACETAMIDE DEACETYLASE"/>
    <property type="match status" value="1"/>
</dbReference>
<dbReference type="GO" id="GO:0016787">
    <property type="term" value="F:hydrolase activity"/>
    <property type="evidence" value="ECO:0007669"/>
    <property type="project" value="InterPro"/>
</dbReference>
<gene>
    <name evidence="2" type="ORF">PVAP13_2KG031000</name>
</gene>
<dbReference type="PANTHER" id="PTHR23024:SF563">
    <property type="entry name" value="OS09G0435700 PROTEIN"/>
    <property type="match status" value="1"/>
</dbReference>
<dbReference type="AlphaFoldDB" id="A0A8T0W2U7"/>
<organism evidence="2 3">
    <name type="scientific">Panicum virgatum</name>
    <name type="common">Blackwell switchgrass</name>
    <dbReference type="NCBI Taxonomy" id="38727"/>
    <lineage>
        <taxon>Eukaryota</taxon>
        <taxon>Viridiplantae</taxon>
        <taxon>Streptophyta</taxon>
        <taxon>Embryophyta</taxon>
        <taxon>Tracheophyta</taxon>
        <taxon>Spermatophyta</taxon>
        <taxon>Magnoliopsida</taxon>
        <taxon>Liliopsida</taxon>
        <taxon>Poales</taxon>
        <taxon>Poaceae</taxon>
        <taxon>PACMAD clade</taxon>
        <taxon>Panicoideae</taxon>
        <taxon>Panicodae</taxon>
        <taxon>Paniceae</taxon>
        <taxon>Panicinae</taxon>
        <taxon>Panicum</taxon>
        <taxon>Panicum sect. Hiantes</taxon>
    </lineage>
</organism>
<protein>
    <recommendedName>
        <fullName evidence="1">Alpha/beta hydrolase fold-3 domain-containing protein</fullName>
    </recommendedName>
</protein>
<dbReference type="InterPro" id="IPR050466">
    <property type="entry name" value="Carboxylest/Gibb_receptor"/>
</dbReference>
<comment type="caution">
    <text evidence="2">The sequence shown here is derived from an EMBL/GenBank/DDBJ whole genome shotgun (WGS) entry which is preliminary data.</text>
</comment>
<dbReference type="InterPro" id="IPR013094">
    <property type="entry name" value="AB_hydrolase_3"/>
</dbReference>
<dbReference type="SUPFAM" id="SSF53474">
    <property type="entry name" value="alpha/beta-Hydrolases"/>
    <property type="match status" value="1"/>
</dbReference>
<evidence type="ECO:0000313" key="3">
    <source>
        <dbReference type="Proteomes" id="UP000823388"/>
    </source>
</evidence>
<reference evidence="2" key="1">
    <citation type="submission" date="2020-05" db="EMBL/GenBank/DDBJ databases">
        <title>WGS assembly of Panicum virgatum.</title>
        <authorList>
            <person name="Lovell J.T."/>
            <person name="Jenkins J."/>
            <person name="Shu S."/>
            <person name="Juenger T.E."/>
            <person name="Schmutz J."/>
        </authorList>
    </citation>
    <scope>NUCLEOTIDE SEQUENCE</scope>
    <source>
        <strain evidence="2">AP13</strain>
    </source>
</reference>
<evidence type="ECO:0000313" key="2">
    <source>
        <dbReference type="EMBL" id="KAG2639694.1"/>
    </source>
</evidence>
<evidence type="ECO:0000259" key="1">
    <source>
        <dbReference type="Pfam" id="PF07859"/>
    </source>
</evidence>
<sequence>MHASKNSVEDAVAEVDFDYSPFLKRYKDGRIERLLRSPLVAASENPRANRGVATRDVVIDHDTGVSARLFLPSRAAMAASSKRLPLIVYFHGGSFCTESAFCRTYHGYATSLAASAGALVVSVEYRLAPEHPIPAAYDDAWSALKWVASFADPWLADYADPARTFLAGDSAGGNIAYHTAVRASQDDGLELGVDIEGMVIVHRYFWGAERLPSEEVWDGAVVFPAYGVDWLCSTPCGIAGATSSTASATTTRALPPAARRRWWSWRARTTASTSTARCAPAAGGSWRASCASSTSRRLMESIVRRCNLFDRFSDYYARTATGGEATLVELEGEDHGFHLYSPLRASSRRLMESIVRFINQPPKPMILGVPRRPFMDVFDYGMNMKHRCSDSTTTCSMAYATLKIGGPKKNYRLFSGAVWPTNKQAYKGPAAAATFPGTRHLIKNMW</sequence>
<dbReference type="InterPro" id="IPR029058">
    <property type="entry name" value="AB_hydrolase_fold"/>
</dbReference>
<dbReference type="Pfam" id="PF07859">
    <property type="entry name" value="Abhydrolase_3"/>
    <property type="match status" value="1"/>
</dbReference>
<dbReference type="Gene3D" id="3.40.50.1820">
    <property type="entry name" value="alpha/beta hydrolase"/>
    <property type="match status" value="1"/>
</dbReference>
<accession>A0A8T0W2U7</accession>